<dbReference type="Gene3D" id="2.40.50.1020">
    <property type="entry name" value="LytTr DNA-binding domain"/>
    <property type="match status" value="1"/>
</dbReference>
<dbReference type="PANTHER" id="PTHR48111:SF1">
    <property type="entry name" value="TWO-COMPONENT RESPONSE REGULATOR ORR33"/>
    <property type="match status" value="1"/>
</dbReference>
<keyword evidence="5" id="KW-0804">Transcription</keyword>
<dbReference type="InterPro" id="IPR007492">
    <property type="entry name" value="LytTR_DNA-bd_dom"/>
</dbReference>
<evidence type="ECO:0000256" key="7">
    <source>
        <dbReference type="SAM" id="MobiDB-lite"/>
    </source>
</evidence>
<evidence type="ECO:0000256" key="3">
    <source>
        <dbReference type="ARBA" id="ARBA00023015"/>
    </source>
</evidence>
<dbReference type="SUPFAM" id="SSF52172">
    <property type="entry name" value="CheY-like"/>
    <property type="match status" value="1"/>
</dbReference>
<evidence type="ECO:0000256" key="5">
    <source>
        <dbReference type="ARBA" id="ARBA00023163"/>
    </source>
</evidence>
<dbReference type="PROSITE" id="PS50110">
    <property type="entry name" value="RESPONSE_REGULATORY"/>
    <property type="match status" value="1"/>
</dbReference>
<evidence type="ECO:0000256" key="2">
    <source>
        <dbReference type="ARBA" id="ARBA00023012"/>
    </source>
</evidence>
<dbReference type="InterPro" id="IPR039420">
    <property type="entry name" value="WalR-like"/>
</dbReference>
<feature type="modified residue" description="4-aspartylphosphate" evidence="6">
    <location>
        <position position="56"/>
    </location>
</feature>
<evidence type="ECO:0000256" key="6">
    <source>
        <dbReference type="PROSITE-ProRule" id="PRU00169"/>
    </source>
</evidence>
<dbReference type="SMART" id="SM00850">
    <property type="entry name" value="LytTR"/>
    <property type="match status" value="1"/>
</dbReference>
<proteinExistence type="predicted"/>
<organism evidence="9 10">
    <name type="scientific">Ravibacter arvi</name>
    <dbReference type="NCBI Taxonomy" id="2051041"/>
    <lineage>
        <taxon>Bacteria</taxon>
        <taxon>Pseudomonadati</taxon>
        <taxon>Bacteroidota</taxon>
        <taxon>Cytophagia</taxon>
        <taxon>Cytophagales</taxon>
        <taxon>Spirosomataceae</taxon>
        <taxon>Ravibacter</taxon>
    </lineage>
</organism>
<keyword evidence="3" id="KW-0805">Transcription regulation</keyword>
<dbReference type="PANTHER" id="PTHR48111">
    <property type="entry name" value="REGULATOR OF RPOS"/>
    <property type="match status" value="1"/>
</dbReference>
<gene>
    <name evidence="9" type="ORF">GCM10023091_25320</name>
</gene>
<protein>
    <recommendedName>
        <fullName evidence="8">Response regulatory domain-containing protein</fullName>
    </recommendedName>
</protein>
<accession>A0ABP8M147</accession>
<feature type="domain" description="Response regulatory" evidence="8">
    <location>
        <begin position="6"/>
        <end position="122"/>
    </location>
</feature>
<evidence type="ECO:0000313" key="9">
    <source>
        <dbReference type="EMBL" id="GAA4440943.1"/>
    </source>
</evidence>
<sequence length="261" mass="29678">MTNPYRILIVEDDPLTALSLETGLVSPEFEICGVASDYREAVRLIRTEKPDLLLVDIELGEGKADGIAAAHEMKRLRSGPIIYLTGITEEAIFEEARETEPVAYLQKPFRISEVTRQVVLALNRHYGSMDRNVFGLDGQLYVPDRNDKVRIDANEIAYLKAEGAYTRIYMASRSQHDFVRSEKCIAVNLGSVRPHLPDCFYELSKSYCINLRFLDRIGTHDLQLGPYELEMPKGKRKQLEESVKVVRADKKKADGTKENQR</sequence>
<evidence type="ECO:0000313" key="10">
    <source>
        <dbReference type="Proteomes" id="UP001501508"/>
    </source>
</evidence>
<evidence type="ECO:0000259" key="8">
    <source>
        <dbReference type="PROSITE" id="PS50110"/>
    </source>
</evidence>
<evidence type="ECO:0000256" key="1">
    <source>
        <dbReference type="ARBA" id="ARBA00022553"/>
    </source>
</evidence>
<dbReference type="Pfam" id="PF00072">
    <property type="entry name" value="Response_reg"/>
    <property type="match status" value="1"/>
</dbReference>
<keyword evidence="4" id="KW-0238">DNA-binding</keyword>
<dbReference type="InterPro" id="IPR001789">
    <property type="entry name" value="Sig_transdc_resp-reg_receiver"/>
</dbReference>
<name>A0ABP8M147_9BACT</name>
<keyword evidence="1 6" id="KW-0597">Phosphoprotein</keyword>
<evidence type="ECO:0000256" key="4">
    <source>
        <dbReference type="ARBA" id="ARBA00023125"/>
    </source>
</evidence>
<dbReference type="RefSeq" id="WP_345029672.1">
    <property type="nucleotide sequence ID" value="NZ_BAABEY010000025.1"/>
</dbReference>
<dbReference type="Proteomes" id="UP001501508">
    <property type="component" value="Unassembled WGS sequence"/>
</dbReference>
<dbReference type="InterPro" id="IPR011006">
    <property type="entry name" value="CheY-like_superfamily"/>
</dbReference>
<keyword evidence="2" id="KW-0902">Two-component regulatory system</keyword>
<reference evidence="10" key="1">
    <citation type="journal article" date="2019" name="Int. J. Syst. Evol. Microbiol.">
        <title>The Global Catalogue of Microorganisms (GCM) 10K type strain sequencing project: providing services to taxonomists for standard genome sequencing and annotation.</title>
        <authorList>
            <consortium name="The Broad Institute Genomics Platform"/>
            <consortium name="The Broad Institute Genome Sequencing Center for Infectious Disease"/>
            <person name="Wu L."/>
            <person name="Ma J."/>
        </authorList>
    </citation>
    <scope>NUCLEOTIDE SEQUENCE [LARGE SCALE GENOMIC DNA]</scope>
    <source>
        <strain evidence="10">JCM 31920</strain>
    </source>
</reference>
<keyword evidence="10" id="KW-1185">Reference proteome</keyword>
<feature type="region of interest" description="Disordered" evidence="7">
    <location>
        <begin position="233"/>
        <end position="261"/>
    </location>
</feature>
<dbReference type="SMART" id="SM00448">
    <property type="entry name" value="REC"/>
    <property type="match status" value="1"/>
</dbReference>
<dbReference type="EMBL" id="BAABEY010000025">
    <property type="protein sequence ID" value="GAA4440943.1"/>
    <property type="molecule type" value="Genomic_DNA"/>
</dbReference>
<dbReference type="Gene3D" id="3.40.50.2300">
    <property type="match status" value="1"/>
</dbReference>
<comment type="caution">
    <text evidence="9">The sequence shown here is derived from an EMBL/GenBank/DDBJ whole genome shotgun (WGS) entry which is preliminary data.</text>
</comment>